<dbReference type="Pfam" id="PF22594">
    <property type="entry name" value="GTP-eEF1A_C"/>
    <property type="match status" value="1"/>
</dbReference>
<reference evidence="5 6" key="1">
    <citation type="submission" date="2024-02" db="EMBL/GenBank/DDBJ databases">
        <authorList>
            <person name="Daric V."/>
            <person name="Darras S."/>
        </authorList>
    </citation>
    <scope>NUCLEOTIDE SEQUENCE [LARGE SCALE GENOMIC DNA]</scope>
</reference>
<dbReference type="InterPro" id="IPR009001">
    <property type="entry name" value="Transl_elong_EF1A/Init_IF2_C"/>
</dbReference>
<feature type="domain" description="Translation elongation factor EFTu-like" evidence="3">
    <location>
        <begin position="2"/>
        <end position="54"/>
    </location>
</feature>
<dbReference type="CDD" id="cd03705">
    <property type="entry name" value="EF1_alpha_III"/>
    <property type="match status" value="1"/>
</dbReference>
<sequence>MKPGMVVHFIPGQLTAEVQSVEMHHNTLLQAISGDNVGFKVKGLSVKDLKRGMVAGDKKNNPPMEAKSFKAQVIIMNHPTQIHAGYTPVLHCHTAHIACKFATLDEKLDIRSGKVLEENPKSLKNGDAGIVTLVPSKPMCVEQFSEFPPLGRFAVRDMKQTVAVGVVKSVEKVEASATK</sequence>
<dbReference type="Gene3D" id="2.40.30.10">
    <property type="entry name" value="Translation factors"/>
    <property type="match status" value="2"/>
</dbReference>
<dbReference type="Proteomes" id="UP001642483">
    <property type="component" value="Unassembled WGS sequence"/>
</dbReference>
<evidence type="ECO:0000259" key="3">
    <source>
        <dbReference type="Pfam" id="PF03144"/>
    </source>
</evidence>
<comment type="caution">
    <text evidence="5">The sequence shown here is derived from an EMBL/GenBank/DDBJ whole genome shotgun (WGS) entry which is preliminary data.</text>
</comment>
<accession>A0ABP0F172</accession>
<evidence type="ECO:0000256" key="1">
    <source>
        <dbReference type="ARBA" id="ARBA00022741"/>
    </source>
</evidence>
<name>A0ABP0F172_CLALP</name>
<evidence type="ECO:0000259" key="4">
    <source>
        <dbReference type="Pfam" id="PF22594"/>
    </source>
</evidence>
<dbReference type="InterPro" id="IPR004161">
    <property type="entry name" value="EFTu-like_2"/>
</dbReference>
<evidence type="ECO:0000256" key="2">
    <source>
        <dbReference type="ARBA" id="ARBA00023134"/>
    </source>
</evidence>
<dbReference type="Pfam" id="PF03144">
    <property type="entry name" value="GTP_EFTU_D2"/>
    <property type="match status" value="1"/>
</dbReference>
<dbReference type="InterPro" id="IPR054696">
    <property type="entry name" value="GTP-eEF1A_C"/>
</dbReference>
<protein>
    <recommendedName>
        <fullName evidence="7">Elongation factor 1-alpha</fullName>
    </recommendedName>
</protein>
<dbReference type="PANTHER" id="PTHR44830">
    <property type="entry name" value="ELONGATION FACTOR 1 ALPHA"/>
    <property type="match status" value="1"/>
</dbReference>
<keyword evidence="2" id="KW-0342">GTP-binding</keyword>
<dbReference type="SUPFAM" id="SSF50465">
    <property type="entry name" value="EF-Tu/eEF-1alpha/eIF2-gamma C-terminal domain"/>
    <property type="match status" value="1"/>
</dbReference>
<evidence type="ECO:0000313" key="6">
    <source>
        <dbReference type="Proteomes" id="UP001642483"/>
    </source>
</evidence>
<evidence type="ECO:0008006" key="7">
    <source>
        <dbReference type="Google" id="ProtNLM"/>
    </source>
</evidence>
<organism evidence="5 6">
    <name type="scientific">Clavelina lepadiformis</name>
    <name type="common">Light-bulb sea squirt</name>
    <name type="synonym">Ascidia lepadiformis</name>
    <dbReference type="NCBI Taxonomy" id="159417"/>
    <lineage>
        <taxon>Eukaryota</taxon>
        <taxon>Metazoa</taxon>
        <taxon>Chordata</taxon>
        <taxon>Tunicata</taxon>
        <taxon>Ascidiacea</taxon>
        <taxon>Aplousobranchia</taxon>
        <taxon>Clavelinidae</taxon>
        <taxon>Clavelina</taxon>
    </lineage>
</organism>
<dbReference type="PANTHER" id="PTHR44830:SF1">
    <property type="entry name" value="TR-TYPE G DOMAIN-CONTAINING PROTEIN"/>
    <property type="match status" value="1"/>
</dbReference>
<proteinExistence type="predicted"/>
<feature type="domain" description="GTP-eEF1A C-terminal" evidence="4">
    <location>
        <begin position="68"/>
        <end position="168"/>
    </location>
</feature>
<dbReference type="InterPro" id="IPR009000">
    <property type="entry name" value="Transl_B-barrel_sf"/>
</dbReference>
<keyword evidence="1" id="KW-0547">Nucleotide-binding</keyword>
<evidence type="ECO:0000313" key="5">
    <source>
        <dbReference type="EMBL" id="CAK8672022.1"/>
    </source>
</evidence>
<dbReference type="SUPFAM" id="SSF50447">
    <property type="entry name" value="Translation proteins"/>
    <property type="match status" value="1"/>
</dbReference>
<dbReference type="EMBL" id="CAWYQH010000001">
    <property type="protein sequence ID" value="CAK8672022.1"/>
    <property type="molecule type" value="Genomic_DNA"/>
</dbReference>
<gene>
    <name evidence="5" type="ORF">CVLEPA_LOCUS1030</name>
</gene>
<keyword evidence="6" id="KW-1185">Reference proteome</keyword>